<gene>
    <name evidence="3" type="ORF">CC78DRAFT_612995</name>
</gene>
<dbReference type="InterPro" id="IPR027417">
    <property type="entry name" value="P-loop_NTPase"/>
</dbReference>
<comment type="caution">
    <text evidence="3">The sequence shown here is derived from an EMBL/GenBank/DDBJ whole genome shotgun (WGS) entry which is preliminary data.</text>
</comment>
<organism evidence="3 4">
    <name type="scientific">Lojkania enalia</name>
    <dbReference type="NCBI Taxonomy" id="147567"/>
    <lineage>
        <taxon>Eukaryota</taxon>
        <taxon>Fungi</taxon>
        <taxon>Dikarya</taxon>
        <taxon>Ascomycota</taxon>
        <taxon>Pezizomycotina</taxon>
        <taxon>Dothideomycetes</taxon>
        <taxon>Pleosporomycetidae</taxon>
        <taxon>Pleosporales</taxon>
        <taxon>Pleosporales incertae sedis</taxon>
        <taxon>Lojkania</taxon>
    </lineage>
</organism>
<evidence type="ECO:0000313" key="4">
    <source>
        <dbReference type="Proteomes" id="UP000800093"/>
    </source>
</evidence>
<name>A0A9P4KGK8_9PLEO</name>
<evidence type="ECO:0000256" key="1">
    <source>
        <dbReference type="ARBA" id="ARBA00022737"/>
    </source>
</evidence>
<feature type="domain" description="Nephrocystin 3-like N-terminal" evidence="2">
    <location>
        <begin position="120"/>
        <end position="271"/>
    </location>
</feature>
<reference evidence="4" key="1">
    <citation type="journal article" date="2020" name="Stud. Mycol.">
        <title>101 Dothideomycetes genomes: A test case for predicting lifestyles and emergence of pathogens.</title>
        <authorList>
            <person name="Haridas S."/>
            <person name="Albert R."/>
            <person name="Binder M."/>
            <person name="Bloem J."/>
            <person name="LaButti K."/>
            <person name="Salamov A."/>
            <person name="Andreopoulos B."/>
            <person name="Baker S."/>
            <person name="Barry K."/>
            <person name="Bills G."/>
            <person name="Bluhm B."/>
            <person name="Cannon C."/>
            <person name="Castanera R."/>
            <person name="Culley D."/>
            <person name="Daum C."/>
            <person name="Ezra D."/>
            <person name="Gonzalez J."/>
            <person name="Henrissat B."/>
            <person name="Kuo A."/>
            <person name="Liang C."/>
            <person name="Lipzen A."/>
            <person name="Lutzoni F."/>
            <person name="Magnuson J."/>
            <person name="Mondo S."/>
            <person name="Nolan M."/>
            <person name="Ohm R."/>
            <person name="Pangilinan J."/>
            <person name="Park H.-J."/>
            <person name="Ramirez L."/>
            <person name="Alfaro M."/>
            <person name="Sun H."/>
            <person name="Tritt A."/>
            <person name="Yoshinaga Y."/>
            <person name="Zwiers L.-H."/>
            <person name="Turgeon B."/>
            <person name="Goodwin S."/>
            <person name="Spatafora J."/>
            <person name="Crous P."/>
            <person name="Grigoriev I."/>
        </authorList>
    </citation>
    <scope>NUCLEOTIDE SEQUENCE [LARGE SCALE GENOMIC DNA]</scope>
    <source>
        <strain evidence="4">CBS 304.66</strain>
    </source>
</reference>
<dbReference type="OrthoDB" id="443402at2759"/>
<dbReference type="Gene3D" id="3.40.50.300">
    <property type="entry name" value="P-loop containing nucleotide triphosphate hydrolases"/>
    <property type="match status" value="1"/>
</dbReference>
<keyword evidence="4" id="KW-1185">Reference proteome</keyword>
<keyword evidence="1" id="KW-0677">Repeat</keyword>
<protein>
    <recommendedName>
        <fullName evidence="2">Nephrocystin 3-like N-terminal domain-containing protein</fullName>
    </recommendedName>
</protein>
<dbReference type="InterPro" id="IPR056884">
    <property type="entry name" value="NPHP3-like_N"/>
</dbReference>
<evidence type="ECO:0000313" key="3">
    <source>
        <dbReference type="EMBL" id="KAF2268747.1"/>
    </source>
</evidence>
<dbReference type="EMBL" id="ML986585">
    <property type="protein sequence ID" value="KAF2268747.1"/>
    <property type="molecule type" value="Genomic_DNA"/>
</dbReference>
<accession>A0A9P4KGK8</accession>
<dbReference type="PANTHER" id="PTHR10039">
    <property type="entry name" value="AMELOGENIN"/>
    <property type="match status" value="1"/>
</dbReference>
<dbReference type="Proteomes" id="UP000800093">
    <property type="component" value="Unassembled WGS sequence"/>
</dbReference>
<dbReference type="PANTHER" id="PTHR10039:SF5">
    <property type="entry name" value="NACHT DOMAIN-CONTAINING PROTEIN"/>
    <property type="match status" value="1"/>
</dbReference>
<dbReference type="Pfam" id="PF24883">
    <property type="entry name" value="NPHP3_N"/>
    <property type="match status" value="1"/>
</dbReference>
<dbReference type="SUPFAM" id="SSF52540">
    <property type="entry name" value="P-loop containing nucleoside triphosphate hydrolases"/>
    <property type="match status" value="1"/>
</dbReference>
<proteinExistence type="predicted"/>
<dbReference type="AlphaFoldDB" id="A0A9P4KGK8"/>
<evidence type="ECO:0000259" key="2">
    <source>
        <dbReference type="Pfam" id="PF24883"/>
    </source>
</evidence>
<sequence>MGAFLEALSTIWNENAILDTYANIQKLRERLVLAILASIREQVIVACRQQQSAASRTETEIRELRNLGCKFLLQSKSDFRRWERDLIDAIYSGHNSVRSGCDPAGISSRLSSEVDKSKTTGKAGSGKSTLVKYLFENSRTCSKLGVWSGSKPLTLAAFFFWGAETPLQKSKEALLRSPLSQALINCGDLVTRISFERWESYSLFDTGIERSWSWVELRQAFRLLIKEACSSKRFCFLIDGLYEFDGHLSDLVALLRECTSSPDVKFCVASRPWVIFEDAFHNVPSHKLQYLTSSGIQIYISAHLSENPAFNELHKPEPEYASNLI</sequence>